<dbReference type="InterPro" id="IPR017900">
    <property type="entry name" value="4Fe4S_Fe_S_CS"/>
</dbReference>
<keyword evidence="1" id="KW-0479">Metal-binding</keyword>
<dbReference type="PROSITE" id="PS00198">
    <property type="entry name" value="4FE4S_FER_1"/>
    <property type="match status" value="1"/>
</dbReference>
<evidence type="ECO:0000256" key="3">
    <source>
        <dbReference type="ARBA" id="ARBA00023014"/>
    </source>
</evidence>
<reference evidence="6" key="1">
    <citation type="journal article" date="2019" name="Int. J. Syst. Evol. Microbiol.">
        <title>The Global Catalogue of Microorganisms (GCM) 10K type strain sequencing project: providing services to taxonomists for standard genome sequencing and annotation.</title>
        <authorList>
            <consortium name="The Broad Institute Genomics Platform"/>
            <consortium name="The Broad Institute Genome Sequencing Center for Infectious Disease"/>
            <person name="Wu L."/>
            <person name="Ma J."/>
        </authorList>
    </citation>
    <scope>NUCLEOTIDE SEQUENCE [LARGE SCALE GENOMIC DNA]</scope>
    <source>
        <strain evidence="6">CCM 8896</strain>
    </source>
</reference>
<keyword evidence="3" id="KW-0411">Iron-sulfur</keyword>
<dbReference type="Gene3D" id="1.10.1060.10">
    <property type="entry name" value="Alpha-helical ferredoxin"/>
    <property type="match status" value="1"/>
</dbReference>
<sequence>MQYSKKTTDLAAEIVTQCTACGRCMKDCLFLQNNCETPKAFFEKVVQGQEIESVVPYSCLLCGHCQFVCPQKLQLDAAFLSMRQDLMAQQKQLPLKALKGVLFHQKFSTSALFTTVKKSGDKK</sequence>
<evidence type="ECO:0000313" key="5">
    <source>
        <dbReference type="EMBL" id="MFD1671896.1"/>
    </source>
</evidence>
<dbReference type="InterPro" id="IPR017896">
    <property type="entry name" value="4Fe4S_Fe-S-bd"/>
</dbReference>
<organism evidence="5 6">
    <name type="scientific">Agrilactobacillus yilanensis</name>
    <dbReference type="NCBI Taxonomy" id="2485997"/>
    <lineage>
        <taxon>Bacteria</taxon>
        <taxon>Bacillati</taxon>
        <taxon>Bacillota</taxon>
        <taxon>Bacilli</taxon>
        <taxon>Lactobacillales</taxon>
        <taxon>Lactobacillaceae</taxon>
        <taxon>Agrilactobacillus</taxon>
    </lineage>
</organism>
<accession>A0ABW4J6B8</accession>
<keyword evidence="6" id="KW-1185">Reference proteome</keyword>
<dbReference type="PROSITE" id="PS51379">
    <property type="entry name" value="4FE4S_FER_2"/>
    <property type="match status" value="1"/>
</dbReference>
<protein>
    <submittedName>
        <fullName evidence="5">4Fe-4S dicluster domain-containing protein</fullName>
    </submittedName>
</protein>
<dbReference type="EMBL" id="JBHTOP010000022">
    <property type="protein sequence ID" value="MFD1671896.1"/>
    <property type="molecule type" value="Genomic_DNA"/>
</dbReference>
<proteinExistence type="predicted"/>
<evidence type="ECO:0000259" key="4">
    <source>
        <dbReference type="PROSITE" id="PS51379"/>
    </source>
</evidence>
<dbReference type="SUPFAM" id="SSF46548">
    <property type="entry name" value="alpha-helical ferredoxin"/>
    <property type="match status" value="1"/>
</dbReference>
<feature type="domain" description="4Fe-4S ferredoxin-type" evidence="4">
    <location>
        <begin position="50"/>
        <end position="78"/>
    </location>
</feature>
<comment type="caution">
    <text evidence="5">The sequence shown here is derived from an EMBL/GenBank/DDBJ whole genome shotgun (WGS) entry which is preliminary data.</text>
</comment>
<keyword evidence="2" id="KW-0408">Iron</keyword>
<dbReference type="Pfam" id="PF13534">
    <property type="entry name" value="Fer4_17"/>
    <property type="match status" value="1"/>
</dbReference>
<evidence type="ECO:0000256" key="2">
    <source>
        <dbReference type="ARBA" id="ARBA00023004"/>
    </source>
</evidence>
<evidence type="ECO:0000313" key="6">
    <source>
        <dbReference type="Proteomes" id="UP001597267"/>
    </source>
</evidence>
<name>A0ABW4J6B8_9LACO</name>
<gene>
    <name evidence="5" type="ORF">ACFQ5M_07310</name>
</gene>
<dbReference type="InterPro" id="IPR009051">
    <property type="entry name" value="Helical_ferredxn"/>
</dbReference>
<dbReference type="Proteomes" id="UP001597267">
    <property type="component" value="Unassembled WGS sequence"/>
</dbReference>
<dbReference type="RefSeq" id="WP_125714378.1">
    <property type="nucleotide sequence ID" value="NZ_JBHTOP010000022.1"/>
</dbReference>
<evidence type="ECO:0000256" key="1">
    <source>
        <dbReference type="ARBA" id="ARBA00022723"/>
    </source>
</evidence>